<dbReference type="STRING" id="1763534.GCA_001831475_02291"/>
<gene>
    <name evidence="1" type="ORF">LPBF_09605</name>
</gene>
<dbReference type="InterPro" id="IPR011044">
    <property type="entry name" value="Quino_amine_DH_bsu"/>
</dbReference>
<dbReference type="OrthoDB" id="9783700at2"/>
<name>A0A1B9DYX3_9FLAO</name>
<dbReference type="InterPro" id="IPR015943">
    <property type="entry name" value="WD40/YVTN_repeat-like_dom_sf"/>
</dbReference>
<dbReference type="Proteomes" id="UP000093510">
    <property type="component" value="Unassembled WGS sequence"/>
</dbReference>
<comment type="caution">
    <text evidence="1">The sequence shown here is derived from an EMBL/GenBank/DDBJ whole genome shotgun (WGS) entry which is preliminary data.</text>
</comment>
<dbReference type="GO" id="GO:0016603">
    <property type="term" value="F:glutaminyl-peptide cyclotransferase activity"/>
    <property type="evidence" value="ECO:0007669"/>
    <property type="project" value="InterPro"/>
</dbReference>
<keyword evidence="2" id="KW-1185">Reference proteome</keyword>
<evidence type="ECO:0000313" key="2">
    <source>
        <dbReference type="Proteomes" id="UP000093510"/>
    </source>
</evidence>
<accession>A0A1B9DYX3</accession>
<dbReference type="AlphaFoldDB" id="A0A1B9DYX3"/>
<dbReference type="RefSeq" id="WP_066335751.1">
    <property type="nucleotide sequence ID" value="NZ_CP017688.1"/>
</dbReference>
<keyword evidence="1" id="KW-0808">Transferase</keyword>
<sequence length="350" mass="39756">MKKHNALYIILLSSILSSCGDTKKTENSLFSFDTSQFKTHYLSQDTLNLSILNPSSKPIDSVCYYINDQRAGTNKTTAPFTFSLKDQKLGYQNLKALVYYGGKNAQATARVELVSAVQTSLLQYKIVATHPHDSLSFTEGLEFYKDTLYESTGQKGNSYFRKYDYKTGRIFKQVDLESNYFGEGITFINNKLYQLTWQEKTGFIYHANTLKLEKTFAYTKEIEGWGMTNDGKNIYQSDGTEKIWTVNPDNQQMLDYINVYSGNTKIKAINELEYIDGKIYANVWQKDAIAVINPKNGTVESIIDLSGLRKLVTNSAAEVLNGIAYNPKTKTIFVTGKNWNKMFEITVSEK</sequence>
<dbReference type="PANTHER" id="PTHR31270">
    <property type="entry name" value="GLUTAMINYL-PEPTIDE CYCLOTRANSFERASE"/>
    <property type="match status" value="1"/>
</dbReference>
<dbReference type="PANTHER" id="PTHR31270:SF1">
    <property type="entry name" value="GLUTAMINYL-PEPTIDE CYCLOTRANSFERASE"/>
    <property type="match status" value="1"/>
</dbReference>
<proteinExistence type="predicted"/>
<reference evidence="1 2" key="1">
    <citation type="submission" date="2016-03" db="EMBL/GenBank/DDBJ databases">
        <authorList>
            <person name="Ploux O."/>
        </authorList>
    </citation>
    <scope>NUCLEOTIDE SEQUENCE [LARGE SCALE GENOMIC DNA]</scope>
    <source>
        <strain evidence="1 2">LPB0076</strain>
    </source>
</reference>
<dbReference type="InterPro" id="IPR007788">
    <property type="entry name" value="QCT"/>
</dbReference>
<dbReference type="EMBL" id="LVEP01000036">
    <property type="protein sequence ID" value="OCB74893.1"/>
    <property type="molecule type" value="Genomic_DNA"/>
</dbReference>
<dbReference type="PROSITE" id="PS51257">
    <property type="entry name" value="PROKAR_LIPOPROTEIN"/>
    <property type="match status" value="1"/>
</dbReference>
<dbReference type="Pfam" id="PF05096">
    <property type="entry name" value="Glu_cyclase_2"/>
    <property type="match status" value="1"/>
</dbReference>
<protein>
    <submittedName>
        <fullName evidence="1">Glutamine cyclotransferase</fullName>
    </submittedName>
</protein>
<dbReference type="Gene3D" id="2.130.10.10">
    <property type="entry name" value="YVTN repeat-like/Quinoprotein amine dehydrogenase"/>
    <property type="match status" value="1"/>
</dbReference>
<evidence type="ECO:0000313" key="1">
    <source>
        <dbReference type="EMBL" id="OCB74893.1"/>
    </source>
</evidence>
<dbReference type="SUPFAM" id="SSF50969">
    <property type="entry name" value="YVTN repeat-like/Quinoprotein amine dehydrogenase"/>
    <property type="match status" value="1"/>
</dbReference>
<organism evidence="1 2">
    <name type="scientific">Flavobacterium crassostreae</name>
    <dbReference type="NCBI Taxonomy" id="1763534"/>
    <lineage>
        <taxon>Bacteria</taxon>
        <taxon>Pseudomonadati</taxon>
        <taxon>Bacteroidota</taxon>
        <taxon>Flavobacteriia</taxon>
        <taxon>Flavobacteriales</taxon>
        <taxon>Flavobacteriaceae</taxon>
        <taxon>Flavobacterium</taxon>
    </lineage>
</organism>